<dbReference type="EMBL" id="LR796260">
    <property type="protein sequence ID" value="CAB4132447.1"/>
    <property type="molecule type" value="Genomic_DNA"/>
</dbReference>
<name>A0A6J5KXH9_9CAUD</name>
<accession>A0A6J5KXH9</accession>
<evidence type="ECO:0000313" key="1">
    <source>
        <dbReference type="EMBL" id="CAB4127134.1"/>
    </source>
</evidence>
<dbReference type="EMBL" id="LR796198">
    <property type="protein sequence ID" value="CAB4127134.1"/>
    <property type="molecule type" value="Genomic_DNA"/>
</dbReference>
<evidence type="ECO:0000313" key="2">
    <source>
        <dbReference type="EMBL" id="CAB4132447.1"/>
    </source>
</evidence>
<dbReference type="EMBL" id="LR797327">
    <property type="protein sequence ID" value="CAB4202632.1"/>
    <property type="molecule type" value="Genomic_DNA"/>
</dbReference>
<evidence type="ECO:0000313" key="4">
    <source>
        <dbReference type="EMBL" id="CAB5207300.1"/>
    </source>
</evidence>
<evidence type="ECO:0000313" key="3">
    <source>
        <dbReference type="EMBL" id="CAB4202632.1"/>
    </source>
</evidence>
<organism evidence="1">
    <name type="scientific">uncultured Caudovirales phage</name>
    <dbReference type="NCBI Taxonomy" id="2100421"/>
    <lineage>
        <taxon>Viruses</taxon>
        <taxon>Duplodnaviria</taxon>
        <taxon>Heunggongvirae</taxon>
        <taxon>Uroviricota</taxon>
        <taxon>Caudoviricetes</taxon>
        <taxon>Peduoviridae</taxon>
        <taxon>Maltschvirus</taxon>
        <taxon>Maltschvirus maltsch</taxon>
    </lineage>
</organism>
<gene>
    <name evidence="3" type="ORF">UFOVP1363_23</name>
    <name evidence="4" type="ORF">UFOVP179_57</name>
    <name evidence="2" type="ORF">UFOVP260_22</name>
    <name evidence="1" type="ORF">UFOVP85_40</name>
</gene>
<reference evidence="1" key="1">
    <citation type="submission" date="2020-04" db="EMBL/GenBank/DDBJ databases">
        <authorList>
            <person name="Chiriac C."/>
            <person name="Salcher M."/>
            <person name="Ghai R."/>
            <person name="Kavagutti S V."/>
        </authorList>
    </citation>
    <scope>NUCLEOTIDE SEQUENCE</scope>
</reference>
<dbReference type="EMBL" id="LR798228">
    <property type="protein sequence ID" value="CAB5207300.1"/>
    <property type="molecule type" value="Genomic_DNA"/>
</dbReference>
<sequence>MKYTWLTEERKEWRRQLESGGVLNIYVLQQYRLNRNSDLWRSTREVEKLCETILFLEGAKPMSEKYTVNCDFCHGDISYVTEESAYRIRVMEEGRQASSVQPSKPGELERFMNFCNLAHLKEWLAQR</sequence>
<protein>
    <submittedName>
        <fullName evidence="1">Uncharacterized protein</fullName>
    </submittedName>
</protein>
<proteinExistence type="predicted"/>